<evidence type="ECO:0000256" key="1">
    <source>
        <dbReference type="SAM" id="Coils"/>
    </source>
</evidence>
<feature type="region of interest" description="Disordered" evidence="2">
    <location>
        <begin position="1323"/>
        <end position="1343"/>
    </location>
</feature>
<feature type="coiled-coil region" evidence="1">
    <location>
        <begin position="635"/>
        <end position="744"/>
    </location>
</feature>
<feature type="compositionally biased region" description="Basic and acidic residues" evidence="2">
    <location>
        <begin position="151"/>
        <end position="161"/>
    </location>
</feature>
<reference evidence="3" key="1">
    <citation type="submission" date="2015-08" db="EMBL/GenBank/DDBJ databases">
        <authorList>
            <person name="Babu N.S."/>
            <person name="Beckwith C.J."/>
            <person name="Beseler K.G."/>
            <person name="Brison A."/>
            <person name="Carone J.V."/>
            <person name="Caskin T.P."/>
            <person name="Diamond M."/>
            <person name="Durham M.E."/>
            <person name="Foxe J.M."/>
            <person name="Go M."/>
            <person name="Henderson B.A."/>
            <person name="Jones I.B."/>
            <person name="McGettigan J.A."/>
            <person name="Micheletti S.J."/>
            <person name="Nasrallah M.E."/>
            <person name="Ortiz D."/>
            <person name="Piller C.R."/>
            <person name="Privatt S.R."/>
            <person name="Schneider S.L."/>
            <person name="Sharp S."/>
            <person name="Smith T.C."/>
            <person name="Stanton J.D."/>
            <person name="Ullery H.E."/>
            <person name="Wilson R.J."/>
            <person name="Serrano M.G."/>
            <person name="Buck G."/>
            <person name="Lee V."/>
            <person name="Wang Y."/>
            <person name="Carvalho R."/>
            <person name="Voegtly L."/>
            <person name="Shi R."/>
            <person name="Duckworth R."/>
            <person name="Johnson A."/>
            <person name="Loviza R."/>
            <person name="Walstead R."/>
            <person name="Shah Z."/>
            <person name="Kiflezghi M."/>
            <person name="Wade K."/>
            <person name="Ball S.L."/>
            <person name="Bradley K.W."/>
            <person name="Asai D.J."/>
            <person name="Bowman C.A."/>
            <person name="Russell D.A."/>
            <person name="Pope W.H."/>
            <person name="Jacobs-Sera D."/>
            <person name="Hendrix R.W."/>
            <person name="Hatfull G.F."/>
        </authorList>
    </citation>
    <scope>NUCLEOTIDE SEQUENCE</scope>
</reference>
<feature type="region of interest" description="Disordered" evidence="2">
    <location>
        <begin position="1"/>
        <end position="227"/>
    </location>
</feature>
<keyword evidence="1" id="KW-0175">Coiled coil</keyword>
<feature type="region of interest" description="Disordered" evidence="2">
    <location>
        <begin position="254"/>
        <end position="370"/>
    </location>
</feature>
<protein>
    <submittedName>
        <fullName evidence="3">Uncharacterized protein</fullName>
    </submittedName>
</protein>
<feature type="region of interest" description="Disordered" evidence="2">
    <location>
        <begin position="999"/>
        <end position="1031"/>
    </location>
</feature>
<feature type="compositionally biased region" description="Polar residues" evidence="2">
    <location>
        <begin position="1593"/>
        <end position="1607"/>
    </location>
</feature>
<feature type="coiled-coil region" evidence="1">
    <location>
        <begin position="1468"/>
        <end position="1495"/>
    </location>
</feature>
<name>A0A1D1ZTX5_AUXPR</name>
<proteinExistence type="predicted"/>
<evidence type="ECO:0000313" key="3">
    <source>
        <dbReference type="EMBL" id="JAT70301.1"/>
    </source>
</evidence>
<feature type="compositionally biased region" description="Low complexity" evidence="2">
    <location>
        <begin position="556"/>
        <end position="587"/>
    </location>
</feature>
<evidence type="ECO:0000256" key="2">
    <source>
        <dbReference type="SAM" id="MobiDB-lite"/>
    </source>
</evidence>
<feature type="non-terminal residue" evidence="3">
    <location>
        <position position="1"/>
    </location>
</feature>
<accession>A0A1D1ZTX5</accession>
<feature type="region of interest" description="Disordered" evidence="2">
    <location>
        <begin position="1500"/>
        <end position="1742"/>
    </location>
</feature>
<dbReference type="EMBL" id="GDKF01008321">
    <property type="protein sequence ID" value="JAT70301.1"/>
    <property type="molecule type" value="Transcribed_RNA"/>
</dbReference>
<feature type="region of interest" description="Disordered" evidence="2">
    <location>
        <begin position="520"/>
        <end position="597"/>
    </location>
</feature>
<feature type="compositionally biased region" description="Low complexity" evidence="2">
    <location>
        <begin position="175"/>
        <end position="186"/>
    </location>
</feature>
<feature type="compositionally biased region" description="Pro residues" evidence="2">
    <location>
        <begin position="1515"/>
        <end position="1527"/>
    </location>
</feature>
<gene>
    <name evidence="3" type="ORF">g.87528</name>
</gene>
<organism evidence="3">
    <name type="scientific">Auxenochlorella protothecoides</name>
    <name type="common">Green microalga</name>
    <name type="synonym">Chlorella protothecoides</name>
    <dbReference type="NCBI Taxonomy" id="3075"/>
    <lineage>
        <taxon>Eukaryota</taxon>
        <taxon>Viridiplantae</taxon>
        <taxon>Chlorophyta</taxon>
        <taxon>core chlorophytes</taxon>
        <taxon>Trebouxiophyceae</taxon>
        <taxon>Chlorellales</taxon>
        <taxon>Chlorellaceae</taxon>
        <taxon>Auxenochlorella</taxon>
    </lineage>
</organism>
<feature type="region of interest" description="Disordered" evidence="2">
    <location>
        <begin position="1224"/>
        <end position="1243"/>
    </location>
</feature>
<sequence>RGKIPSDEPLAERLQFIPRRAPTLGPVRERWERTLEGSVAPPHGSMADPQREARTPLGVIHSNFAAAPAGQGTRRSKPASRGSQPGGGAGSAVAQTRIPKPTPPPQSQPRAPGTAYSVAAGPSKPHPTASQPQHTPAPSFALYDNPSFDSPHYDLRAEHSEGLTPGFLAEDAPGSSHVSEWLSSVSPLAQRTASRVDAAAPECETPLAPRQGRAGGSGLLPTPEARSILGHIHRGGQAAEGMGRLVNAYLRTGPQMLSPEPGAGRDGAILAPSVAQERPNSGRPGAPKARREEFWAEDGTLLARSHVGEVPDKDQEASSGPSGDKPFPLRVPTSSGESDQFRAPTGAMGESPLDEEAKEVANAEHSSVGSTSLLLKQRLPGLTQLALPEGVAEAMGNGPGAETQLPLTFRSLASEGIAQTDKEHGASAHTGHGAVSPPTFSFGGAMVAAGDGAAVLPTPAPRFAQATQAVPAGSAGSLLAPSGSVTGPALSCVGPTPGTNPFRAMLAHLRGPAYESPAYGEGAAGSVPGQGPAEAGALGSPRSPPHLTPMPLISVGGEARAAAAGHGDSTARGAQAAAEAVQATPAQEGAHLVPTTPVLGQGSVSRWLARRGLGDALGTPARGELRRLWAAAGQVQEVEARNAQLSAELEGVRAALGALGLESEAERAERIAAEEELAAAQAAAQHMVVLAARIQELFVSCEAERAQLLAQLQAQRAEHDQARLAALHAELDTTRAALAGAEAAAVAAAKVAATATVASRHQGQGPGAPGAEAPEDLHATLHELHARLEGLHAGHAAGAIPATPRIKQLLESSAAELAGVRAMLRGVPASPAVARQARLARTLQEARASLAEGRAHQTPAGGGGSVVRARGTRFGPTQYIDGAQSAALARQLSLGDREEGEGPDQQVTPHTHIAAREPETALKEVFYTPFAGTPSTATTITVDYSTLCGHLAGASPEVTSRLQAMEEGRTPFSIQGTVEGATSDNPELLAVAEDVDAVCRRSPSPGSPQSSLGPSGELSPGAALAQSAEKEGAVAAAPTAASTLDADSQTEAAASVDEDQCTVFHGAFVVTNVPASRVSGVREMVRYYEALAGREEEGAAGVRHALAGEAHGRPDTPSSENVPPFAASQADAEGVQPLEGGAWEARPDADLKGLDGVLSEAAIGATPQHDFDGVEQAGAATDGTLGWDGPQELATPPGFSAADAHSPGASPHRPTPLNFLARPGGMGPVADEQGSAALRPGDQPAESITLGAVTTSTPLPTVQTHATELPGPTAALLTPSGVLDASPASIASSASLAWAHGAATPPPASLDVSPVRPVAVEAPGGAGSEAGSWSADQLPRRSVPSDGAMADSGPFVGDGAAVIHSQSTTMGGSGAGSMASVTSSDEEAVEGLAAGPVDMDPTQLGPPALQLVCGIIDGAYASGSPDVVATPAPVSLYTPGTAPRGRIATPASAFSVSSLAAKPAADVQDAVRGRLARLKADLKAAQSKLATVDQGLSAMDFTPSTAGSQASVQRPPRPVPSPLPAPSFAPDASDTNVSQPVREVQRQHPPSPAASTAASDPVAAPSDPTQHAPPPPTTNPSGARGAWRGVSFQPGSTPEHSARSSASWRPATPGTALDAGAGAGEDFHAGEASSQGIRAGMGRGAGPEASPGAKAALRPRVQALPPDHSSSSSDEEGVQAVGVRRTQASPVTPAQAAGTLQPPTPASACTSAFEFSPLLAPPRGRHVGLPPRPRRLPTASEDREFRRRAAALNIHVSPYFR</sequence>
<feature type="compositionally biased region" description="Low complexity" evidence="2">
    <location>
        <begin position="1002"/>
        <end position="1031"/>
    </location>
</feature>
<feature type="compositionally biased region" description="Low complexity" evidence="2">
    <location>
        <begin position="1553"/>
        <end position="1569"/>
    </location>
</feature>
<feature type="compositionally biased region" description="Basic and acidic residues" evidence="2">
    <location>
        <begin position="306"/>
        <end position="316"/>
    </location>
</feature>